<feature type="transmembrane region" description="Helical" evidence="1">
    <location>
        <begin position="53"/>
        <end position="77"/>
    </location>
</feature>
<feature type="transmembrane region" description="Helical" evidence="1">
    <location>
        <begin position="115"/>
        <end position="135"/>
    </location>
</feature>
<reference evidence="3 4" key="1">
    <citation type="submission" date="2024-06" db="EMBL/GenBank/DDBJ databases">
        <title>Genomic Encyclopedia of Type Strains, Phase IV (KMG-IV): sequencing the most valuable type-strain genomes for metagenomic binning, comparative biology and taxonomic classification.</title>
        <authorList>
            <person name="Goeker M."/>
        </authorList>
    </citation>
    <scope>NUCLEOTIDE SEQUENCE [LARGE SCALE GENOMIC DNA]</scope>
    <source>
        <strain evidence="3 4">DSM 29492</strain>
    </source>
</reference>
<proteinExistence type="predicted"/>
<keyword evidence="1" id="KW-0812">Transmembrane</keyword>
<dbReference type="RefSeq" id="WP_022066476.1">
    <property type="nucleotide sequence ID" value="NZ_BAABXN010000001.1"/>
</dbReference>
<evidence type="ECO:0000256" key="1">
    <source>
        <dbReference type="SAM" id="Phobius"/>
    </source>
</evidence>
<keyword evidence="1" id="KW-1133">Transmembrane helix</keyword>
<dbReference type="InterPro" id="IPR053150">
    <property type="entry name" value="Teicoplanin_resist-assoc"/>
</dbReference>
<organism evidence="3 4">
    <name type="scientific">Blautia caecimuris</name>
    <dbReference type="NCBI Taxonomy" id="1796615"/>
    <lineage>
        <taxon>Bacteria</taxon>
        <taxon>Bacillati</taxon>
        <taxon>Bacillota</taxon>
        <taxon>Clostridia</taxon>
        <taxon>Lachnospirales</taxon>
        <taxon>Lachnospiraceae</taxon>
        <taxon>Blautia</taxon>
    </lineage>
</organism>
<dbReference type="EMBL" id="JBEPMJ010000015">
    <property type="protein sequence ID" value="MET3750917.1"/>
    <property type="molecule type" value="Genomic_DNA"/>
</dbReference>
<protein>
    <submittedName>
        <fullName evidence="3">Glycopeptide antibiotics resistance protein</fullName>
    </submittedName>
</protein>
<keyword evidence="4" id="KW-1185">Reference proteome</keyword>
<feature type="domain" description="VanZ-like" evidence="2">
    <location>
        <begin position="4"/>
        <end position="132"/>
    </location>
</feature>
<name>A0ABV2M605_9FIRM</name>
<dbReference type="InterPro" id="IPR006976">
    <property type="entry name" value="VanZ-like"/>
</dbReference>
<evidence type="ECO:0000313" key="3">
    <source>
        <dbReference type="EMBL" id="MET3750917.1"/>
    </source>
</evidence>
<sequence length="144" mass="16794">MVLFVLYVLLLIYFLFFSEGYGRIAEEERIYRYNLKPFVEIRRFWMYREQVGLSAFFMNIFGNVIGFIPLGFILPVISRRWRSGFLIVLSGFSLSLCVETIQLVTRVGCFDVDDLILNTAGAAAGYVLFAVCNYLRRRHYGEKI</sequence>
<accession>A0ABV2M605</accession>
<feature type="transmembrane region" description="Helical" evidence="1">
    <location>
        <begin position="84"/>
        <end position="103"/>
    </location>
</feature>
<gene>
    <name evidence="3" type="ORF">ABID24_002170</name>
</gene>
<dbReference type="PANTHER" id="PTHR36834:SF1">
    <property type="entry name" value="INTEGRAL MEMBRANE PROTEIN"/>
    <property type="match status" value="1"/>
</dbReference>
<dbReference type="PANTHER" id="PTHR36834">
    <property type="entry name" value="MEMBRANE PROTEIN-RELATED"/>
    <property type="match status" value="1"/>
</dbReference>
<dbReference type="Pfam" id="PF04892">
    <property type="entry name" value="VanZ"/>
    <property type="match status" value="1"/>
</dbReference>
<keyword evidence="1" id="KW-0472">Membrane</keyword>
<dbReference type="Proteomes" id="UP001549106">
    <property type="component" value="Unassembled WGS sequence"/>
</dbReference>
<comment type="caution">
    <text evidence="3">The sequence shown here is derived from an EMBL/GenBank/DDBJ whole genome shotgun (WGS) entry which is preliminary data.</text>
</comment>
<evidence type="ECO:0000313" key="4">
    <source>
        <dbReference type="Proteomes" id="UP001549106"/>
    </source>
</evidence>
<evidence type="ECO:0000259" key="2">
    <source>
        <dbReference type="Pfam" id="PF04892"/>
    </source>
</evidence>